<keyword evidence="8" id="KW-0044">Antibiotic</keyword>
<evidence type="ECO:0000313" key="14">
    <source>
        <dbReference type="EMBL" id="ABP61248.1"/>
    </source>
</evidence>
<evidence type="ECO:0000259" key="13">
    <source>
        <dbReference type="PROSITE" id="PS00276"/>
    </source>
</evidence>
<protein>
    <recommendedName>
        <fullName evidence="13">Channel forming colicins domain-containing protein</fullName>
    </recommendedName>
</protein>
<keyword evidence="5" id="KW-0929">Antimicrobial</keyword>
<dbReference type="Gene3D" id="1.10.490.30">
    <property type="entry name" value="Colicin"/>
    <property type="match status" value="1"/>
</dbReference>
<evidence type="ECO:0000256" key="4">
    <source>
        <dbReference type="ARBA" id="ARBA00007595"/>
    </source>
</evidence>
<evidence type="ECO:0000256" key="11">
    <source>
        <dbReference type="SAM" id="MobiDB-lite"/>
    </source>
</evidence>
<dbReference type="InterPro" id="IPR000293">
    <property type="entry name" value="Channel_colicin_C"/>
</dbReference>
<comment type="subcellular location">
    <subcellularLocation>
        <location evidence="3">Membrane</location>
    </subcellularLocation>
</comment>
<reference evidence="15" key="1">
    <citation type="journal article" date="2010" name="PLoS Genet.">
        <title>Genome sequence of the plant growth promoting endophytic bacterium Enterobacter sp. 638.</title>
        <authorList>
            <person name="Taghavi S."/>
            <person name="van der Lelie D."/>
            <person name="Hoffman A."/>
            <person name="Zhang Y.B."/>
            <person name="Walla M.D."/>
            <person name="Vangronsveld J."/>
            <person name="Newman L."/>
            <person name="Monchy S."/>
        </authorList>
    </citation>
    <scope>NUCLEOTIDE SEQUENCE [LARGE SCALE GENOMIC DNA]</scope>
    <source>
        <strain evidence="15">638</strain>
    </source>
</reference>
<keyword evidence="7 12" id="KW-1133">Transmembrane helix</keyword>
<keyword evidence="6 12" id="KW-0812">Transmembrane</keyword>
<feature type="region of interest" description="Disordered" evidence="11">
    <location>
        <begin position="28"/>
        <end position="62"/>
    </location>
</feature>
<keyword evidence="15" id="KW-1185">Reference proteome</keyword>
<dbReference type="EMBL" id="CP000653">
    <property type="protein sequence ID" value="ABP61248.1"/>
    <property type="molecule type" value="Genomic_DNA"/>
</dbReference>
<evidence type="ECO:0000256" key="1">
    <source>
        <dbReference type="ARBA" id="ARBA00002178"/>
    </source>
</evidence>
<dbReference type="KEGG" id="ent:Ent638_2579"/>
<feature type="domain" description="Channel forming colicins" evidence="13">
    <location>
        <begin position="364"/>
        <end position="375"/>
    </location>
</feature>
<evidence type="ECO:0000256" key="8">
    <source>
        <dbReference type="ARBA" id="ARBA00023022"/>
    </source>
</evidence>
<keyword evidence="9" id="KW-0078">Bacteriocin</keyword>
<evidence type="ECO:0000256" key="3">
    <source>
        <dbReference type="ARBA" id="ARBA00004370"/>
    </source>
</evidence>
<comment type="function">
    <text evidence="2">Colicins are polypeptide toxins produced by and active against E.coli and closely related bacteria.</text>
</comment>
<evidence type="ECO:0000256" key="9">
    <source>
        <dbReference type="ARBA" id="ARBA00023048"/>
    </source>
</evidence>
<evidence type="ECO:0000256" key="12">
    <source>
        <dbReference type="SAM" id="Phobius"/>
    </source>
</evidence>
<dbReference type="Proteomes" id="UP000000230">
    <property type="component" value="Chromosome"/>
</dbReference>
<feature type="compositionally biased region" description="Gly residues" evidence="11">
    <location>
        <begin position="29"/>
        <end position="46"/>
    </location>
</feature>
<sequence>MKTQWFNFIFFTSKRNFFMSEDTINVDGPSGGNNTGHGNGTGGSGNSGSKDNSHNSGTSAQNAQVSAVFNDPVVRKKIVALKKGALLMNPNAKVEVLGLTSAGMINVSITGLNAYQASTLGVTGLLSLRPSNGSVYTFGEIPTGHKLSGANSNSKDLPGSVLNGLIDKAVNEDNKNNAPPTLAERVAKFYRDRPSQQGLTNLYKETLKTGKIPKAARGNLLTNLNKLLEEDKKNAQAAAKAKVDEGSILQKTGEIIAGVGEEISKHAAVQFKNHANKIANDLKNFQGKKIRSFNDATTSLNKIASNSSSKMSAADKSAIVNALKHANVQALASNLDNLSLAFKGVDKTLLAGKIIDKIRVGYETGNWGPLILEIESSALSALTTAAGLAIVAYSAPFIAATVGLPVTAITVAGIIAVGIVASLIDENVATAINNELIKPAH</sequence>
<evidence type="ECO:0000256" key="2">
    <source>
        <dbReference type="ARBA" id="ARBA00003197"/>
    </source>
</evidence>
<comment type="function">
    <text evidence="1">This colicin is a channel-forming colicin. This class of transmembrane toxins depolarize the cytoplasmic membrane, leading to dissipation of cellular energy.</text>
</comment>
<dbReference type="GO" id="GO:0031640">
    <property type="term" value="P:killing of cells of another organism"/>
    <property type="evidence" value="ECO:0007669"/>
    <property type="project" value="UniProtKB-KW"/>
</dbReference>
<evidence type="ECO:0000256" key="10">
    <source>
        <dbReference type="ARBA" id="ARBA00023136"/>
    </source>
</evidence>
<dbReference type="PROSITE" id="PS00276">
    <property type="entry name" value="CHANNEL_COLICIN"/>
    <property type="match status" value="1"/>
</dbReference>
<evidence type="ECO:0000313" key="15">
    <source>
        <dbReference type="Proteomes" id="UP000000230"/>
    </source>
</evidence>
<dbReference type="AlphaFoldDB" id="A0A9J9GH45"/>
<name>A0A9J9GH45_ENT38</name>
<comment type="similarity">
    <text evidence="4">Belongs to the channel forming colicin family.</text>
</comment>
<dbReference type="PRINTS" id="PR00280">
    <property type="entry name" value="CHANLCOLICIN"/>
</dbReference>
<dbReference type="GO" id="GO:0050829">
    <property type="term" value="P:defense response to Gram-negative bacterium"/>
    <property type="evidence" value="ECO:0007669"/>
    <property type="project" value="InterPro"/>
</dbReference>
<accession>A0A9J9GH45</accession>
<feature type="compositionally biased region" description="Low complexity" evidence="11">
    <location>
        <begin position="47"/>
        <end position="57"/>
    </location>
</feature>
<dbReference type="InterPro" id="IPR038283">
    <property type="entry name" value="Channel_colicin_C_sf"/>
</dbReference>
<organism evidence="14 15">
    <name type="scientific">Enterobacter sp. (strain 638)</name>
    <dbReference type="NCBI Taxonomy" id="399742"/>
    <lineage>
        <taxon>Bacteria</taxon>
        <taxon>Pseudomonadati</taxon>
        <taxon>Pseudomonadota</taxon>
        <taxon>Gammaproteobacteria</taxon>
        <taxon>Enterobacterales</taxon>
        <taxon>Enterobacteriaceae</taxon>
        <taxon>Enterobacter</taxon>
    </lineage>
</organism>
<evidence type="ECO:0000256" key="6">
    <source>
        <dbReference type="ARBA" id="ARBA00022692"/>
    </source>
</evidence>
<proteinExistence type="inferred from homology"/>
<evidence type="ECO:0000256" key="7">
    <source>
        <dbReference type="ARBA" id="ARBA00022989"/>
    </source>
</evidence>
<evidence type="ECO:0000256" key="5">
    <source>
        <dbReference type="ARBA" id="ARBA00022529"/>
    </source>
</evidence>
<feature type="transmembrane region" description="Helical" evidence="12">
    <location>
        <begin position="402"/>
        <end position="424"/>
    </location>
</feature>
<dbReference type="SUPFAM" id="SSF56837">
    <property type="entry name" value="Colicin"/>
    <property type="match status" value="1"/>
</dbReference>
<dbReference type="GO" id="GO:0016020">
    <property type="term" value="C:membrane"/>
    <property type="evidence" value="ECO:0007669"/>
    <property type="project" value="UniProtKB-SubCell"/>
</dbReference>
<dbReference type="Pfam" id="PF01024">
    <property type="entry name" value="Colicin"/>
    <property type="match status" value="1"/>
</dbReference>
<keyword evidence="10 12" id="KW-0472">Membrane</keyword>
<dbReference type="GO" id="GO:0140911">
    <property type="term" value="F:pore-forming activity"/>
    <property type="evidence" value="ECO:0007669"/>
    <property type="project" value="InterPro"/>
</dbReference>
<gene>
    <name evidence="14" type="ordered locus">Ent638_2579</name>
</gene>